<gene>
    <name evidence="1" type="ORF">B4088_4272</name>
</gene>
<dbReference type="Proteomes" id="UP000076482">
    <property type="component" value="Unassembled WGS sequence"/>
</dbReference>
<comment type="caution">
    <text evidence="1">The sequence shown here is derived from an EMBL/GenBank/DDBJ whole genome shotgun (WGS) entry which is preliminary data.</text>
</comment>
<organism evidence="1 2">
    <name type="scientific">Bacillus cereus</name>
    <dbReference type="NCBI Taxonomy" id="1396"/>
    <lineage>
        <taxon>Bacteria</taxon>
        <taxon>Bacillati</taxon>
        <taxon>Bacillota</taxon>
        <taxon>Bacilli</taxon>
        <taxon>Bacillales</taxon>
        <taxon>Bacillaceae</taxon>
        <taxon>Bacillus</taxon>
        <taxon>Bacillus cereus group</taxon>
    </lineage>
</organism>
<accession>A0A161T219</accession>
<proteinExistence type="predicted"/>
<name>A0A161T219_BACCE</name>
<sequence>MHALRSGLYASIGRDSLNNSKSIHIHAVSVGNYSKTILQNPSSRLQKQGYS</sequence>
<reference evidence="1 2" key="1">
    <citation type="submission" date="2015-09" db="EMBL/GenBank/DDBJ databases">
        <title>Bacillus cereus food isolates.</title>
        <authorList>
            <person name="Boekhorst J."/>
        </authorList>
    </citation>
    <scope>NUCLEOTIDE SEQUENCE [LARGE SCALE GENOMIC DNA]</scope>
    <source>
        <strain evidence="1 2">B4088</strain>
    </source>
</reference>
<dbReference type="EMBL" id="LJKE01000083">
    <property type="protein sequence ID" value="KZD58438.1"/>
    <property type="molecule type" value="Genomic_DNA"/>
</dbReference>
<evidence type="ECO:0000313" key="1">
    <source>
        <dbReference type="EMBL" id="KZD58438.1"/>
    </source>
</evidence>
<evidence type="ECO:0000313" key="2">
    <source>
        <dbReference type="Proteomes" id="UP000076482"/>
    </source>
</evidence>
<dbReference type="AlphaFoldDB" id="A0A161T219"/>
<protein>
    <submittedName>
        <fullName evidence="1">Uncharacterized protein</fullName>
    </submittedName>
</protein>